<dbReference type="EMBL" id="JADBEK010000001">
    <property type="protein sequence ID" value="MBE1584447.1"/>
    <property type="molecule type" value="Genomic_DNA"/>
</dbReference>
<dbReference type="SUPFAM" id="SSF51445">
    <property type="entry name" value="(Trans)glycosidases"/>
    <property type="match status" value="1"/>
</dbReference>
<dbReference type="Proteomes" id="UP000633509">
    <property type="component" value="Unassembled WGS sequence"/>
</dbReference>
<gene>
    <name evidence="1" type="ORF">H4W80_002705</name>
</gene>
<sequence>MRITTTDTAYFLDSGHYRLTVSRTDPSAELEGWMTLSLIASVGTAGGRDETYETLPPVLAEREGEAIFDFPQRSTGWEAKTVRLTCTPETIAVEVRVEGHGLIGDVTLLGGRAVLNTRAAGTFRTGLHARGVFNPTPTHPVQVVRPVSVPLVLTVIGDASPGRLHAVFSPPPLVLAFCKEEPDGATAVPGGPWLGASVRAGIADLTFTELAYEPLDGGALLRLDYECHTSVSGTWRSPAVVFRPASSPWEAISQHREDLVAHGLAASAGERHDWWSRPIFCGWGAQCARADGVSPTELARQELYDGWLSRLEEHGIVPGTIVVDDRWQLAYGDPAPDPAKWPALGEWIAARHARGQRVLLWWRAWAPDGLPAEECVTDAGGRPVAADPSNPAYRRRIRTIMERLLGDLGADGFKIDFTQWFPSGSHLKSYGTTWGLALLHELLRTMYEAAKSVKPDALMITHTPHPAFGDVSDMIRLNDVLEYDAHGDPVPAVDQLRFRHAVATRAMPGHLIDTDQWPMPSRTDWLAYAEVQPALGVPALYYVESIDNSGEPISGEDLRRVADWWWPGGPAPLARTAG</sequence>
<evidence type="ECO:0000313" key="1">
    <source>
        <dbReference type="EMBL" id="MBE1584447.1"/>
    </source>
</evidence>
<evidence type="ECO:0000313" key="2">
    <source>
        <dbReference type="Proteomes" id="UP000633509"/>
    </source>
</evidence>
<dbReference type="RefSeq" id="WP_192785371.1">
    <property type="nucleotide sequence ID" value="NZ_JADBEK010000001.1"/>
</dbReference>
<accession>A0ABR9LUX9</accession>
<keyword evidence="2" id="KW-1185">Reference proteome</keyword>
<proteinExistence type="predicted"/>
<reference evidence="1 2" key="1">
    <citation type="submission" date="2020-10" db="EMBL/GenBank/DDBJ databases">
        <title>Sequencing the genomes of 1000 actinobacteria strains.</title>
        <authorList>
            <person name="Klenk H.-P."/>
        </authorList>
    </citation>
    <scope>NUCLEOTIDE SEQUENCE [LARGE SCALE GENOMIC DNA]</scope>
    <source>
        <strain evidence="1 2">DSM 43173</strain>
    </source>
</reference>
<name>A0ABR9LUX9_9ACTN</name>
<dbReference type="InterPro" id="IPR017853">
    <property type="entry name" value="GH"/>
</dbReference>
<organism evidence="1 2">
    <name type="scientific">Nonomuraea angiospora</name>
    <dbReference type="NCBI Taxonomy" id="46172"/>
    <lineage>
        <taxon>Bacteria</taxon>
        <taxon>Bacillati</taxon>
        <taxon>Actinomycetota</taxon>
        <taxon>Actinomycetes</taxon>
        <taxon>Streptosporangiales</taxon>
        <taxon>Streptosporangiaceae</taxon>
        <taxon>Nonomuraea</taxon>
    </lineage>
</organism>
<dbReference type="Gene3D" id="3.20.20.70">
    <property type="entry name" value="Aldolase class I"/>
    <property type="match status" value="1"/>
</dbReference>
<protein>
    <recommendedName>
        <fullName evidence="3">Alpha-galactosidase</fullName>
    </recommendedName>
</protein>
<dbReference type="InterPro" id="IPR013785">
    <property type="entry name" value="Aldolase_TIM"/>
</dbReference>
<comment type="caution">
    <text evidence="1">The sequence shown here is derived from an EMBL/GenBank/DDBJ whole genome shotgun (WGS) entry which is preliminary data.</text>
</comment>
<evidence type="ECO:0008006" key="3">
    <source>
        <dbReference type="Google" id="ProtNLM"/>
    </source>
</evidence>